<gene>
    <name evidence="5" type="ORF">SPI_09416</name>
</gene>
<reference evidence="5 6" key="1">
    <citation type="journal article" date="2016" name="Genome Biol. Evol.">
        <title>Divergent and convergent evolution of fungal pathogenicity.</title>
        <authorList>
            <person name="Shang Y."/>
            <person name="Xiao G."/>
            <person name="Zheng P."/>
            <person name="Cen K."/>
            <person name="Zhan S."/>
            <person name="Wang C."/>
        </authorList>
    </citation>
    <scope>NUCLEOTIDE SEQUENCE [LARGE SCALE GENOMIC DNA]</scope>
    <source>
        <strain evidence="5 6">RCEF 264</strain>
    </source>
</reference>
<dbReference type="STRING" id="1081102.A0A162K567"/>
<dbReference type="InterPro" id="IPR037141">
    <property type="entry name" value="NDT80_DNA-bd_dom_sf"/>
</dbReference>
<dbReference type="Pfam" id="PF05224">
    <property type="entry name" value="NDT80_PhoG"/>
    <property type="match status" value="1"/>
</dbReference>
<evidence type="ECO:0000259" key="4">
    <source>
        <dbReference type="PROSITE" id="PS51517"/>
    </source>
</evidence>
<dbReference type="OrthoDB" id="4226760at2759"/>
<evidence type="ECO:0000256" key="3">
    <source>
        <dbReference type="SAM" id="MobiDB-lite"/>
    </source>
</evidence>
<organism evidence="5 6">
    <name type="scientific">Niveomyces insectorum RCEF 264</name>
    <dbReference type="NCBI Taxonomy" id="1081102"/>
    <lineage>
        <taxon>Eukaryota</taxon>
        <taxon>Fungi</taxon>
        <taxon>Dikarya</taxon>
        <taxon>Ascomycota</taxon>
        <taxon>Pezizomycotina</taxon>
        <taxon>Sordariomycetes</taxon>
        <taxon>Hypocreomycetidae</taxon>
        <taxon>Hypocreales</taxon>
        <taxon>Cordycipitaceae</taxon>
        <taxon>Niveomyces</taxon>
    </lineage>
</organism>
<dbReference type="GO" id="GO:0000228">
    <property type="term" value="C:nuclear chromosome"/>
    <property type="evidence" value="ECO:0007669"/>
    <property type="project" value="TreeGrafter"/>
</dbReference>
<dbReference type="PANTHER" id="PTHR35144">
    <property type="entry name" value="MEIOSIS-SPECIFIC TRANSCRIPTION FACTOR NDT80"/>
    <property type="match status" value="1"/>
</dbReference>
<keyword evidence="1 2" id="KW-0238">DNA-binding</keyword>
<dbReference type="Proteomes" id="UP000076874">
    <property type="component" value="Unassembled WGS sequence"/>
</dbReference>
<feature type="DNA-binding region" description="NDT80" evidence="2">
    <location>
        <begin position="1"/>
        <end position="264"/>
    </location>
</feature>
<feature type="compositionally biased region" description="Low complexity" evidence="3">
    <location>
        <begin position="558"/>
        <end position="579"/>
    </location>
</feature>
<proteinExistence type="predicted"/>
<dbReference type="InterPro" id="IPR024061">
    <property type="entry name" value="NDT80_DNA-bd_dom"/>
</dbReference>
<evidence type="ECO:0000256" key="1">
    <source>
        <dbReference type="ARBA" id="ARBA00023125"/>
    </source>
</evidence>
<dbReference type="AlphaFoldDB" id="A0A162K567"/>
<dbReference type="InterPro" id="IPR008967">
    <property type="entry name" value="p53-like_TF_DNA-bd_sf"/>
</dbReference>
<dbReference type="PANTHER" id="PTHR35144:SF1">
    <property type="entry name" value="PROTEIN PACG"/>
    <property type="match status" value="1"/>
</dbReference>
<evidence type="ECO:0000313" key="5">
    <source>
        <dbReference type="EMBL" id="OAA53488.1"/>
    </source>
</evidence>
<keyword evidence="6" id="KW-1185">Reference proteome</keyword>
<dbReference type="GO" id="GO:0045944">
    <property type="term" value="P:positive regulation of transcription by RNA polymerase II"/>
    <property type="evidence" value="ECO:0007669"/>
    <property type="project" value="TreeGrafter"/>
</dbReference>
<dbReference type="GO" id="GO:0051321">
    <property type="term" value="P:meiotic cell cycle"/>
    <property type="evidence" value="ECO:0007669"/>
    <property type="project" value="TreeGrafter"/>
</dbReference>
<feature type="region of interest" description="Disordered" evidence="3">
    <location>
        <begin position="488"/>
        <end position="593"/>
    </location>
</feature>
<dbReference type="PROSITE" id="PS51517">
    <property type="entry name" value="NDT80"/>
    <property type="match status" value="1"/>
</dbReference>
<evidence type="ECO:0000256" key="2">
    <source>
        <dbReference type="PROSITE-ProRule" id="PRU00850"/>
    </source>
</evidence>
<protein>
    <submittedName>
        <fullName evidence="5">NDT80 DNA-binding domain protein</fullName>
    </submittedName>
</protein>
<dbReference type="Gene3D" id="2.60.40.1390">
    <property type="entry name" value="NDT80 DNA-binding domain"/>
    <property type="match status" value="1"/>
</dbReference>
<dbReference type="GO" id="GO:0003677">
    <property type="term" value="F:DNA binding"/>
    <property type="evidence" value="ECO:0007669"/>
    <property type="project" value="UniProtKB-KW"/>
</dbReference>
<dbReference type="GO" id="GO:0003700">
    <property type="term" value="F:DNA-binding transcription factor activity"/>
    <property type="evidence" value="ECO:0007669"/>
    <property type="project" value="UniProtKB-UniRule"/>
</dbReference>
<evidence type="ECO:0000313" key="6">
    <source>
        <dbReference type="Proteomes" id="UP000076874"/>
    </source>
</evidence>
<comment type="caution">
    <text evidence="5">The sequence shown here is derived from an EMBL/GenBank/DDBJ whole genome shotgun (WGS) entry which is preliminary data.</text>
</comment>
<dbReference type="EMBL" id="AZHD01000029">
    <property type="protein sequence ID" value="OAA53488.1"/>
    <property type="molecule type" value="Genomic_DNA"/>
</dbReference>
<name>A0A162K567_9HYPO</name>
<sequence>MEERYEECALATGSASEEQLVFGRTTQLCSLYDGGRQPVTLGVHAGLQGMFVLARELLDGGIDNNGSSNNNNKQRTESVLTCYRRNRFQVVGGLSLDAWPRWMTTKDEGHGGGGDNGDTDTHDESLDELDDALTAQLTAVETRDWTQVVILTGNGHDGSGGGGGGPAEISWTAAQCRPQQHPRQHGGFPPPAPLTVPFAWERLQFRAATANNGRKRRDIRQRFRVDVSVFATRKCDGARVCVARASSAPLTVRGRSPKNFEARDDQPLAMTMVGGRSPVFARPSSLPYSSHERMPPAGTGMASTAGHAFSYSGQQQQLAPDLLAAQPPLPAFFATEAPSLPPGLCGDTNSTGGSSSATNNNQLVYSPTMWDWMDLSAVAASTAGAELSLDRMGRGMSEPEATNRAPPDPAGPSGVVADLPGSASRLALYPPTVYYPPNPALHMTAVHASTDDYFTWDNGFSFAPVNPWPQVGLQPIHYNSDASIINGGTAWSSQPHGVPMDGSPSMPPPPRPPSPAVAVSTTGVTPAIPATPPSSVPSPDILPAAGPSLNINNEEAARSTTATTTASPSALEPPSTTTPVGDNDNEAPQARRSRAGRYTYIPVGLDGWLPPAEPVYWAHPWVHMRKTNFAFGHPSRGSRQCG</sequence>
<accession>A0A162K567</accession>
<feature type="domain" description="NDT80" evidence="4">
    <location>
        <begin position="1"/>
        <end position="264"/>
    </location>
</feature>
<feature type="region of interest" description="Disordered" evidence="3">
    <location>
        <begin position="105"/>
        <end position="125"/>
    </location>
</feature>
<feature type="region of interest" description="Disordered" evidence="3">
    <location>
        <begin position="393"/>
        <end position="418"/>
    </location>
</feature>
<feature type="compositionally biased region" description="Pro residues" evidence="3">
    <location>
        <begin position="505"/>
        <end position="515"/>
    </location>
</feature>
<dbReference type="InterPro" id="IPR052605">
    <property type="entry name" value="Fungal_trans_regulator"/>
</dbReference>
<dbReference type="SUPFAM" id="SSF49417">
    <property type="entry name" value="p53-like transcription factors"/>
    <property type="match status" value="1"/>
</dbReference>